<feature type="transmembrane region" description="Helical" evidence="7">
    <location>
        <begin position="12"/>
        <end position="38"/>
    </location>
</feature>
<feature type="region of interest" description="Disordered" evidence="6">
    <location>
        <begin position="560"/>
        <end position="579"/>
    </location>
</feature>
<dbReference type="GO" id="GO:0140359">
    <property type="term" value="F:ABC-type transporter activity"/>
    <property type="evidence" value="ECO:0007669"/>
    <property type="project" value="InterPro"/>
</dbReference>
<evidence type="ECO:0000313" key="9">
    <source>
        <dbReference type="EMBL" id="GGI14363.1"/>
    </source>
</evidence>
<feature type="transmembrane region" description="Helical" evidence="7">
    <location>
        <begin position="521"/>
        <end position="538"/>
    </location>
</feature>
<dbReference type="InterPro" id="IPR013525">
    <property type="entry name" value="ABC2_TM"/>
</dbReference>
<evidence type="ECO:0000256" key="2">
    <source>
        <dbReference type="ARBA" id="ARBA00022692"/>
    </source>
</evidence>
<keyword evidence="5" id="KW-0175">Coiled coil</keyword>
<gene>
    <name evidence="9" type="ORF">GCM10007377_10560</name>
</gene>
<sequence>MRTILRLFAGDVRRLAGSIATIVIVIGLVAVPGLFTWFNVAASWDPFSNTSRLKFAVANTDACYEGDLLPMRMCIGDQVVNELRANSQLDWTFTSEEDAIDGTKSGAYYAAVVIPKDFSKNMMTFFDTDMHHAQLDYYTNEKLNAMAPKVTGQGADTVAAQINTMFSSTITSTALRLASSLTKTLDSPQANQLISRLTENMDTFASTLDHASQMLQAYQELTNAAGSIITSAQQVTKSANEQAQDTKKQVDSAKQGVSSAASALDITTDALSQAVSTSVQSTDAIVSNLDATFDHAQDTGADIATILRDQAATVQQQYDAYAKIRDTLVQLIGENHVIVKQLDTVLAQLKQLHDTLAGDAQHITSTADDVNAKRADIRKLANDAKTSISGLSGTFSNDLQPQFDAISADLASLNTVFTQGSSAMHNVMGTLEDTADGAQTSLHTLQTQLKTMQDKVDSGAQELRNLANRINEALQADDMSTVRKLLDKNPDVLADKLAAPVTLRRTVEFPVSSFGAALTPFYTYIPLWVGSLLAMVTLKPSVSRTIRRALEEAAMRDAMRRKARKEAKKRKATAPGKTAVADKAAETAIVETMVVPQSEQRIQQQSAQRSAKQQPVPQSKNRAKPRKYVHGWQLFIGRWLTVATLALLQATFSCGGSLLFMRIETVHPWAFMLTGWVSALVYSFMIYTFVYCFGNIGKAIGVIFLVVQISATGGAYPLDILPAFMSTLTQYLPVTHSVQMARAAIAGFYANDFWIEMGRLLLFIPPLAAFALIFGKPLAIYNRWYLANIDKAKVIA</sequence>
<keyword evidence="4 7" id="KW-0472">Membrane</keyword>
<reference evidence="9" key="2">
    <citation type="submission" date="2020-09" db="EMBL/GenBank/DDBJ databases">
        <authorList>
            <person name="Sun Q."/>
            <person name="Sedlacek I."/>
        </authorList>
    </citation>
    <scope>NUCLEOTIDE SEQUENCE</scope>
    <source>
        <strain evidence="9">CCM 8606</strain>
    </source>
</reference>
<protein>
    <recommendedName>
        <fullName evidence="8">ABC-2 type transporter transmembrane domain-containing protein</fullName>
    </recommendedName>
</protein>
<accession>A0A8J3AJ06</accession>
<comment type="subcellular location">
    <subcellularLocation>
        <location evidence="1">Membrane</location>
        <topology evidence="1">Multi-pass membrane protein</topology>
    </subcellularLocation>
</comment>
<dbReference type="NCBIfam" id="TIGR03061">
    <property type="entry name" value="pip_yhgE_Nterm"/>
    <property type="match status" value="1"/>
</dbReference>
<feature type="transmembrane region" description="Helical" evidence="7">
    <location>
        <begin position="636"/>
        <end position="663"/>
    </location>
</feature>
<reference evidence="9" key="1">
    <citation type="journal article" date="2014" name="Int. J. Syst. Evol. Microbiol.">
        <title>Complete genome sequence of Corynebacterium casei LMG S-19264T (=DSM 44701T), isolated from a smear-ripened cheese.</title>
        <authorList>
            <consortium name="US DOE Joint Genome Institute (JGI-PGF)"/>
            <person name="Walter F."/>
            <person name="Albersmeier A."/>
            <person name="Kalinowski J."/>
            <person name="Ruckert C."/>
        </authorList>
    </citation>
    <scope>NUCLEOTIDE SEQUENCE</scope>
    <source>
        <strain evidence="9">CCM 8606</strain>
    </source>
</reference>
<feature type="transmembrane region" description="Helical" evidence="7">
    <location>
        <begin position="669"/>
        <end position="692"/>
    </location>
</feature>
<evidence type="ECO:0000256" key="3">
    <source>
        <dbReference type="ARBA" id="ARBA00022989"/>
    </source>
</evidence>
<dbReference type="Pfam" id="PF12698">
    <property type="entry name" value="ABC2_membrane_3"/>
    <property type="match status" value="1"/>
</dbReference>
<feature type="transmembrane region" description="Helical" evidence="7">
    <location>
        <begin position="760"/>
        <end position="781"/>
    </location>
</feature>
<keyword evidence="2 7" id="KW-0812">Transmembrane</keyword>
<feature type="transmembrane region" description="Helical" evidence="7">
    <location>
        <begin position="699"/>
        <end position="718"/>
    </location>
</feature>
<organism evidence="9 10">
    <name type="scientific">Galliscardovia ingluviei</name>
    <dbReference type="NCBI Taxonomy" id="1769422"/>
    <lineage>
        <taxon>Bacteria</taxon>
        <taxon>Bacillati</taxon>
        <taxon>Actinomycetota</taxon>
        <taxon>Actinomycetes</taxon>
        <taxon>Bifidobacteriales</taxon>
        <taxon>Bifidobacteriaceae</taxon>
        <taxon>Galliscardovia</taxon>
    </lineage>
</organism>
<comment type="caution">
    <text evidence="9">The sequence shown here is derived from an EMBL/GenBank/DDBJ whole genome shotgun (WGS) entry which is preliminary data.</text>
</comment>
<dbReference type="PANTHER" id="PTHR43077:SF10">
    <property type="entry name" value="TRANSPORT PERMEASE PROTEIN"/>
    <property type="match status" value="1"/>
</dbReference>
<evidence type="ECO:0000256" key="5">
    <source>
        <dbReference type="SAM" id="Coils"/>
    </source>
</evidence>
<keyword evidence="10" id="KW-1185">Reference proteome</keyword>
<proteinExistence type="predicted"/>
<dbReference type="InterPro" id="IPR017500">
    <property type="entry name" value="Phage_infect_YhgE_N"/>
</dbReference>
<evidence type="ECO:0000256" key="7">
    <source>
        <dbReference type="SAM" id="Phobius"/>
    </source>
</evidence>
<name>A0A8J3AJ06_9BIFI</name>
<dbReference type="RefSeq" id="WP_188355211.1">
    <property type="nucleotide sequence ID" value="NZ_BMDH01000002.1"/>
</dbReference>
<dbReference type="InterPro" id="IPR051328">
    <property type="entry name" value="T7SS_ABC-Transporter"/>
</dbReference>
<evidence type="ECO:0000256" key="4">
    <source>
        <dbReference type="ARBA" id="ARBA00023136"/>
    </source>
</evidence>
<dbReference type="EMBL" id="BMDH01000002">
    <property type="protein sequence ID" value="GGI14363.1"/>
    <property type="molecule type" value="Genomic_DNA"/>
</dbReference>
<evidence type="ECO:0000256" key="6">
    <source>
        <dbReference type="SAM" id="MobiDB-lite"/>
    </source>
</evidence>
<evidence type="ECO:0000256" key="1">
    <source>
        <dbReference type="ARBA" id="ARBA00004141"/>
    </source>
</evidence>
<feature type="coiled-coil region" evidence="5">
    <location>
        <begin position="449"/>
        <end position="476"/>
    </location>
</feature>
<feature type="compositionally biased region" description="Basic residues" evidence="6">
    <location>
        <begin position="561"/>
        <end position="572"/>
    </location>
</feature>
<dbReference type="AlphaFoldDB" id="A0A8J3AJ06"/>
<dbReference type="Proteomes" id="UP000619536">
    <property type="component" value="Unassembled WGS sequence"/>
</dbReference>
<feature type="compositionally biased region" description="Low complexity" evidence="6">
    <location>
        <begin position="601"/>
        <end position="614"/>
    </location>
</feature>
<evidence type="ECO:0000259" key="8">
    <source>
        <dbReference type="Pfam" id="PF12698"/>
    </source>
</evidence>
<dbReference type="Gene3D" id="3.40.1710.10">
    <property type="entry name" value="abc type-2 transporter like domain"/>
    <property type="match status" value="1"/>
</dbReference>
<keyword evidence="3 7" id="KW-1133">Transmembrane helix</keyword>
<feature type="domain" description="ABC-2 type transporter transmembrane" evidence="8">
    <location>
        <begin position="631"/>
        <end position="769"/>
    </location>
</feature>
<dbReference type="PANTHER" id="PTHR43077">
    <property type="entry name" value="TRANSPORT PERMEASE YVFS-RELATED"/>
    <property type="match status" value="1"/>
</dbReference>
<dbReference type="GO" id="GO:0016020">
    <property type="term" value="C:membrane"/>
    <property type="evidence" value="ECO:0007669"/>
    <property type="project" value="UniProtKB-SubCell"/>
</dbReference>
<feature type="region of interest" description="Disordered" evidence="6">
    <location>
        <begin position="601"/>
        <end position="624"/>
    </location>
</feature>
<evidence type="ECO:0000313" key="10">
    <source>
        <dbReference type="Proteomes" id="UP000619536"/>
    </source>
</evidence>